<organism evidence="2 3">
    <name type="scientific">Tanacetum coccineum</name>
    <dbReference type="NCBI Taxonomy" id="301880"/>
    <lineage>
        <taxon>Eukaryota</taxon>
        <taxon>Viridiplantae</taxon>
        <taxon>Streptophyta</taxon>
        <taxon>Embryophyta</taxon>
        <taxon>Tracheophyta</taxon>
        <taxon>Spermatophyta</taxon>
        <taxon>Magnoliopsida</taxon>
        <taxon>eudicotyledons</taxon>
        <taxon>Gunneridae</taxon>
        <taxon>Pentapetalae</taxon>
        <taxon>asterids</taxon>
        <taxon>campanulids</taxon>
        <taxon>Asterales</taxon>
        <taxon>Asteraceae</taxon>
        <taxon>Asteroideae</taxon>
        <taxon>Anthemideae</taxon>
        <taxon>Anthemidinae</taxon>
        <taxon>Tanacetum</taxon>
    </lineage>
</organism>
<evidence type="ECO:0000313" key="2">
    <source>
        <dbReference type="EMBL" id="GJT73215.1"/>
    </source>
</evidence>
<reference evidence="2" key="2">
    <citation type="submission" date="2022-01" db="EMBL/GenBank/DDBJ databases">
        <authorList>
            <person name="Yamashiro T."/>
            <person name="Shiraishi A."/>
            <person name="Satake H."/>
            <person name="Nakayama K."/>
        </authorList>
    </citation>
    <scope>NUCLEOTIDE SEQUENCE</scope>
</reference>
<name>A0ABQ5GDH6_9ASTR</name>
<accession>A0ABQ5GDH6</accession>
<evidence type="ECO:0000313" key="3">
    <source>
        <dbReference type="Proteomes" id="UP001151760"/>
    </source>
</evidence>
<protein>
    <submittedName>
        <fullName evidence="2">Uncharacterized protein</fullName>
    </submittedName>
</protein>
<dbReference type="Proteomes" id="UP001151760">
    <property type="component" value="Unassembled WGS sequence"/>
</dbReference>
<proteinExistence type="predicted"/>
<sequence>MCYNSSSGRGSNPKFYTGGYDLFLWEGKRIAMISSEDQVHVPMAEVKNKENILKVDVVDDHIGNGYSLKDKIKGKNDKTEHENGKSVKKSK</sequence>
<reference evidence="2" key="1">
    <citation type="journal article" date="2022" name="Int. J. Mol. Sci.">
        <title>Draft Genome of Tanacetum Coccineum: Genomic Comparison of Closely Related Tanacetum-Family Plants.</title>
        <authorList>
            <person name="Yamashiro T."/>
            <person name="Shiraishi A."/>
            <person name="Nakayama K."/>
            <person name="Satake H."/>
        </authorList>
    </citation>
    <scope>NUCLEOTIDE SEQUENCE</scope>
</reference>
<keyword evidence="3" id="KW-1185">Reference proteome</keyword>
<gene>
    <name evidence="2" type="ORF">Tco_1032501</name>
</gene>
<dbReference type="EMBL" id="BQNB010018331">
    <property type="protein sequence ID" value="GJT73215.1"/>
    <property type="molecule type" value="Genomic_DNA"/>
</dbReference>
<evidence type="ECO:0000256" key="1">
    <source>
        <dbReference type="SAM" id="MobiDB-lite"/>
    </source>
</evidence>
<comment type="caution">
    <text evidence="2">The sequence shown here is derived from an EMBL/GenBank/DDBJ whole genome shotgun (WGS) entry which is preliminary data.</text>
</comment>
<feature type="region of interest" description="Disordered" evidence="1">
    <location>
        <begin position="69"/>
        <end position="91"/>
    </location>
</feature>
<feature type="compositionally biased region" description="Basic and acidic residues" evidence="1">
    <location>
        <begin position="69"/>
        <end position="85"/>
    </location>
</feature>